<dbReference type="RefSeq" id="WP_345098526.1">
    <property type="nucleotide sequence ID" value="NZ_BAABGS010000017.1"/>
</dbReference>
<gene>
    <name evidence="2" type="ORF">ACFSMZ_15115</name>
</gene>
<comment type="caution">
    <text evidence="2">The sequence shown here is derived from an EMBL/GenBank/DDBJ whole genome shotgun (WGS) entry which is preliminary data.</text>
</comment>
<organism evidence="2 3">
    <name type="scientific">Chelativorans composti</name>
    <dbReference type="NCBI Taxonomy" id="768533"/>
    <lineage>
        <taxon>Bacteria</taxon>
        <taxon>Pseudomonadati</taxon>
        <taxon>Pseudomonadota</taxon>
        <taxon>Alphaproteobacteria</taxon>
        <taxon>Hyphomicrobiales</taxon>
        <taxon>Phyllobacteriaceae</taxon>
        <taxon>Chelativorans</taxon>
    </lineage>
</organism>
<dbReference type="EMBL" id="JBHUIR010000059">
    <property type="protein sequence ID" value="MFD2261078.1"/>
    <property type="molecule type" value="Genomic_DNA"/>
</dbReference>
<accession>A0ABW5DKR7</accession>
<evidence type="ECO:0000313" key="3">
    <source>
        <dbReference type="Proteomes" id="UP001597373"/>
    </source>
</evidence>
<reference evidence="3" key="1">
    <citation type="journal article" date="2019" name="Int. J. Syst. Evol. Microbiol.">
        <title>The Global Catalogue of Microorganisms (GCM) 10K type strain sequencing project: providing services to taxonomists for standard genome sequencing and annotation.</title>
        <authorList>
            <consortium name="The Broad Institute Genomics Platform"/>
            <consortium name="The Broad Institute Genome Sequencing Center for Infectious Disease"/>
            <person name="Wu L."/>
            <person name="Ma J."/>
        </authorList>
    </citation>
    <scope>NUCLEOTIDE SEQUENCE [LARGE SCALE GENOMIC DNA]</scope>
    <source>
        <strain evidence="3">KCTC 23707</strain>
    </source>
</reference>
<sequence length="223" mass="24390">MDLKKLRVASPHMRNYTGVLGAVKFVNGESVEWLPRHVRDRMAAAMPFDEIDENGVVMPAGSVHRMIREAASRAENINPTRPRQTEAEKIAELERAKLDAQKIPELETRESLEAIADREGITGVRRVAARWGVKHRSIAVLIEMILEAQEAYLAKRKLSLEKVRAEQQKSLEKIALAAAAAEPANEGPADESGKTPDPVSQTITEAAATGDLAVAVSTEKAPE</sequence>
<dbReference type="Proteomes" id="UP001597373">
    <property type="component" value="Unassembled WGS sequence"/>
</dbReference>
<feature type="region of interest" description="Disordered" evidence="1">
    <location>
        <begin position="178"/>
        <end position="201"/>
    </location>
</feature>
<protein>
    <submittedName>
        <fullName evidence="2">Uncharacterized protein</fullName>
    </submittedName>
</protein>
<evidence type="ECO:0000256" key="1">
    <source>
        <dbReference type="SAM" id="MobiDB-lite"/>
    </source>
</evidence>
<name>A0ABW5DKR7_9HYPH</name>
<proteinExistence type="predicted"/>
<feature type="compositionally biased region" description="Low complexity" evidence="1">
    <location>
        <begin position="178"/>
        <end position="187"/>
    </location>
</feature>
<keyword evidence="3" id="KW-1185">Reference proteome</keyword>
<evidence type="ECO:0000313" key="2">
    <source>
        <dbReference type="EMBL" id="MFD2261078.1"/>
    </source>
</evidence>